<feature type="domain" description="VWFD" evidence="6">
    <location>
        <begin position="362"/>
        <end position="538"/>
    </location>
</feature>
<dbReference type="Pfam" id="PF26129">
    <property type="entry name" value="Vwde"/>
    <property type="match status" value="1"/>
</dbReference>
<dbReference type="InterPro" id="IPR050969">
    <property type="entry name" value="Dev_Signal_Modulators"/>
</dbReference>
<dbReference type="Gene3D" id="2.10.25.10">
    <property type="entry name" value="Laminin"/>
    <property type="match status" value="1"/>
</dbReference>
<proteinExistence type="predicted"/>
<dbReference type="PANTHER" id="PTHR14949:SF51">
    <property type="entry name" value="VON WILLEBRAND FACTOR D AND EGF DOMAIN-CONTAINING PROTEIN"/>
    <property type="match status" value="1"/>
</dbReference>
<feature type="transmembrane region" description="Helical" evidence="5">
    <location>
        <begin position="935"/>
        <end position="957"/>
    </location>
</feature>
<protein>
    <submittedName>
        <fullName evidence="7">VWDE protein</fullName>
    </submittedName>
</protein>
<evidence type="ECO:0000256" key="1">
    <source>
        <dbReference type="ARBA" id="ARBA00022729"/>
    </source>
</evidence>
<evidence type="ECO:0000313" key="8">
    <source>
        <dbReference type="Proteomes" id="UP000838412"/>
    </source>
</evidence>
<dbReference type="GO" id="GO:0005576">
    <property type="term" value="C:extracellular region"/>
    <property type="evidence" value="ECO:0007669"/>
    <property type="project" value="TreeGrafter"/>
</dbReference>
<dbReference type="PROSITE" id="PS51233">
    <property type="entry name" value="VWFD"/>
    <property type="match status" value="1"/>
</dbReference>
<dbReference type="InterPro" id="IPR057774">
    <property type="entry name" value="D8C_UMOD/GP2/OIT3-like"/>
</dbReference>
<feature type="compositionally biased region" description="Basic and acidic residues" evidence="4">
    <location>
        <begin position="8"/>
        <end position="17"/>
    </location>
</feature>
<dbReference type="GO" id="GO:0009986">
    <property type="term" value="C:cell surface"/>
    <property type="evidence" value="ECO:0007669"/>
    <property type="project" value="TreeGrafter"/>
</dbReference>
<keyword evidence="3" id="KW-0325">Glycoprotein</keyword>
<accession>A0A8K0A7C3</accession>
<dbReference type="FunFam" id="2.10.25.10:FF:000001">
    <property type="entry name" value="Tenascin C"/>
    <property type="match status" value="1"/>
</dbReference>
<dbReference type="Proteomes" id="UP000838412">
    <property type="component" value="Chromosome 6"/>
</dbReference>
<dbReference type="PANTHER" id="PTHR14949">
    <property type="entry name" value="EGF-LIKE-DOMAIN, MULTIPLE 7, 8"/>
    <property type="match status" value="1"/>
</dbReference>
<evidence type="ECO:0000256" key="3">
    <source>
        <dbReference type="ARBA" id="ARBA00023180"/>
    </source>
</evidence>
<dbReference type="GO" id="GO:0005102">
    <property type="term" value="F:signaling receptor binding"/>
    <property type="evidence" value="ECO:0007669"/>
    <property type="project" value="TreeGrafter"/>
</dbReference>
<dbReference type="Pfam" id="PF23283">
    <property type="entry name" value="D8C_UMOD"/>
    <property type="match status" value="1"/>
</dbReference>
<evidence type="ECO:0000256" key="5">
    <source>
        <dbReference type="SAM" id="Phobius"/>
    </source>
</evidence>
<dbReference type="Pfam" id="PF00094">
    <property type="entry name" value="VWD"/>
    <property type="match status" value="1"/>
</dbReference>
<feature type="region of interest" description="Disordered" evidence="4">
    <location>
        <begin position="1"/>
        <end position="29"/>
    </location>
</feature>
<dbReference type="SMART" id="SM00216">
    <property type="entry name" value="VWD"/>
    <property type="match status" value="1"/>
</dbReference>
<sequence>MADPCRPNQHDSIDDIWRSAGHNSTGRAEGELLDDRGLAEGWYRFVSEAGGEMPTSCVPVNSCGTRFPVWMDGTVPTVNQTQSVTGCINQGGCCDDTVNLKVKNCSTFLVYELSSLSAPHHSAYCAGDRVPCPVGQGSPNGGFYPGCTDLFPKLRGAPTLDYHFSQTESYFLCDFDGPTWPNVTWVVEWFLDDTVILTEQMPGWVQTAYLDQADILLNTEVSCQVHGEFDGSNVTTVPDKSDPFFAGIVVGPQDLTVHEDGGPANFTVHSTIALNCDVMIVNNDGYLGRPDVLLDQCSLSFGTGSWGVDNPQTVTVWAIRDFQTDGDQYVQIDVIPSTADCDVPPSGNTQDVLVTTIDQDSSQAHASGDPHYMTYDRRKYDWYGVGDFVIHRSKGRPFEVHSRVWRCWDVSCNCGVAVREGDDVITIDMCDGRFGQTAPAVRLKSQKEPAKGVRVTRGQSGRNFKVSLPSGAEVRTDIFFWGINVHMKVPSDDFGATEGLFGTFDHDSSNDYRTRDGTTSYDPNAFSWSWRIPAGQSLFDSLPDPVETPGEARTSRYDGSVLCACAANGPNCGDPNTIPTFRNDFDIDITDTLLPRRGRGDRRSTRLNRATVASTLASPAPFPVGVSATWPTPSGITQENATAMCKKAAMTSPAFAACATLSNVDVFSGVEDCVEDIKLTDNLAFLQQAAMLMEELCREEALKNVTLYDQQDGNSTALPPAFVGSSLCPGRCSLRGQCVNATCYCDAGYTSSDCSVDMTRPPALVDVRHGRTCDVRSEACDVIGVVGDGFLDSRSLRCHVERTLDTARGRQRSTLPATADFMSFREVECTVGGGVLIIDGNPDENTGTPISTITVAISNDGRLNSDVLQVTVYDSYCQECNETGVCRPKENACEIKGFCYPVNGSHPADNARYCNPSVSRSGWTYRPDDLQPMNIVGIAVGTAVGAVVLVLVVVFILKIKKQKRSVSVGFLKEDGVVKQTPP</sequence>
<keyword evidence="8" id="KW-1185">Reference proteome</keyword>
<keyword evidence="5" id="KW-0472">Membrane</keyword>
<reference evidence="7" key="1">
    <citation type="submission" date="2022-01" db="EMBL/GenBank/DDBJ databases">
        <authorList>
            <person name="Braso-Vives M."/>
        </authorList>
    </citation>
    <scope>NUCLEOTIDE SEQUENCE</scope>
</reference>
<evidence type="ECO:0000313" key="7">
    <source>
        <dbReference type="EMBL" id="CAH1267733.1"/>
    </source>
</evidence>
<dbReference type="InterPro" id="IPR058727">
    <property type="entry name" value="Helical_Vwde"/>
</dbReference>
<keyword evidence="5" id="KW-0812">Transmembrane</keyword>
<dbReference type="OrthoDB" id="10021943at2759"/>
<keyword evidence="5" id="KW-1133">Transmembrane helix</keyword>
<evidence type="ECO:0000256" key="2">
    <source>
        <dbReference type="ARBA" id="ARBA00023157"/>
    </source>
</evidence>
<dbReference type="InterPro" id="IPR001846">
    <property type="entry name" value="VWF_type-D"/>
</dbReference>
<evidence type="ECO:0000259" key="6">
    <source>
        <dbReference type="PROSITE" id="PS51233"/>
    </source>
</evidence>
<organism evidence="7 8">
    <name type="scientific">Branchiostoma lanceolatum</name>
    <name type="common">Common lancelet</name>
    <name type="synonym">Amphioxus lanceolatum</name>
    <dbReference type="NCBI Taxonomy" id="7740"/>
    <lineage>
        <taxon>Eukaryota</taxon>
        <taxon>Metazoa</taxon>
        <taxon>Chordata</taxon>
        <taxon>Cephalochordata</taxon>
        <taxon>Leptocardii</taxon>
        <taxon>Amphioxiformes</taxon>
        <taxon>Branchiostomatidae</taxon>
        <taxon>Branchiostoma</taxon>
    </lineage>
</organism>
<gene>
    <name evidence="7" type="primary">VWDE</name>
    <name evidence="7" type="ORF">BLAG_LOCUS20955</name>
</gene>
<dbReference type="EMBL" id="OV696691">
    <property type="protein sequence ID" value="CAH1267733.1"/>
    <property type="molecule type" value="Genomic_DNA"/>
</dbReference>
<keyword evidence="1" id="KW-0732">Signal</keyword>
<evidence type="ECO:0000256" key="4">
    <source>
        <dbReference type="SAM" id="MobiDB-lite"/>
    </source>
</evidence>
<keyword evidence="2" id="KW-1015">Disulfide bond</keyword>
<name>A0A8K0A7C3_BRALA</name>
<dbReference type="AlphaFoldDB" id="A0A8K0A7C3"/>